<protein>
    <recommendedName>
        <fullName evidence="4">Hemolysin</fullName>
    </recommendedName>
</protein>
<feature type="chain" id="PRO_5045273075" description="Hemolysin" evidence="1">
    <location>
        <begin position="22"/>
        <end position="181"/>
    </location>
</feature>
<evidence type="ECO:0000313" key="2">
    <source>
        <dbReference type="EMBL" id="CAH0536109.1"/>
    </source>
</evidence>
<evidence type="ECO:0000313" key="3">
    <source>
        <dbReference type="Proteomes" id="UP000838748"/>
    </source>
</evidence>
<sequence length="181" mass="19461">MKFVNKVGIVSAIIFSGATMAASDFRSEKAYCIDHDGKVESMVAKFGSDLNGFEKEFCTFEKGDGFIAVGLDTYASEKPSIAATYIQRLNPIPDGSSLREGPETNPSMNVCTNLGGSSITFNVVSGGFTNNLGASDICTFGDGSMVSAWSLMYMADGRQDYDQVKDTVRSEPISFMYIPGQ</sequence>
<name>A0ABM8ZYS3_9VIBR</name>
<evidence type="ECO:0000256" key="1">
    <source>
        <dbReference type="SAM" id="SignalP"/>
    </source>
</evidence>
<proteinExistence type="predicted"/>
<feature type="signal peptide" evidence="1">
    <location>
        <begin position="1"/>
        <end position="21"/>
    </location>
</feature>
<dbReference type="RefSeq" id="WP_237359612.1">
    <property type="nucleotide sequence ID" value="NZ_CAKLDM010000001.1"/>
</dbReference>
<keyword evidence="3" id="KW-1185">Reference proteome</keyword>
<comment type="caution">
    <text evidence="2">The sequence shown here is derived from an EMBL/GenBank/DDBJ whole genome shotgun (WGS) entry which is preliminary data.</text>
</comment>
<evidence type="ECO:0008006" key="4">
    <source>
        <dbReference type="Google" id="ProtNLM"/>
    </source>
</evidence>
<keyword evidence="1" id="KW-0732">Signal</keyword>
<organism evidence="2 3">
    <name type="scientific">Vibrio marisflavi CECT 7928</name>
    <dbReference type="NCBI Taxonomy" id="634439"/>
    <lineage>
        <taxon>Bacteria</taxon>
        <taxon>Pseudomonadati</taxon>
        <taxon>Pseudomonadota</taxon>
        <taxon>Gammaproteobacteria</taxon>
        <taxon>Vibrionales</taxon>
        <taxon>Vibrionaceae</taxon>
        <taxon>Vibrio</taxon>
    </lineage>
</organism>
<dbReference type="EMBL" id="CAKLDM010000001">
    <property type="protein sequence ID" value="CAH0536109.1"/>
    <property type="molecule type" value="Genomic_DNA"/>
</dbReference>
<gene>
    <name evidence="2" type="ORF">VMF7928_00203</name>
</gene>
<dbReference type="Proteomes" id="UP000838748">
    <property type="component" value="Unassembled WGS sequence"/>
</dbReference>
<accession>A0ABM8ZYS3</accession>
<reference evidence="2" key="1">
    <citation type="submission" date="2021-11" db="EMBL/GenBank/DDBJ databases">
        <authorList>
            <person name="Rodrigo-Torres L."/>
            <person name="Arahal R. D."/>
            <person name="Lucena T."/>
        </authorList>
    </citation>
    <scope>NUCLEOTIDE SEQUENCE</scope>
    <source>
        <strain evidence="2">CECT 7928</strain>
    </source>
</reference>